<proteinExistence type="predicted"/>
<dbReference type="AlphaFoldDB" id="X1MA87"/>
<organism evidence="1">
    <name type="scientific">marine sediment metagenome</name>
    <dbReference type="NCBI Taxonomy" id="412755"/>
    <lineage>
        <taxon>unclassified sequences</taxon>
        <taxon>metagenomes</taxon>
        <taxon>ecological metagenomes</taxon>
    </lineage>
</organism>
<evidence type="ECO:0000313" key="1">
    <source>
        <dbReference type="EMBL" id="GAI11605.1"/>
    </source>
</evidence>
<gene>
    <name evidence="1" type="ORF">S06H3_20117</name>
</gene>
<dbReference type="EMBL" id="BARV01010385">
    <property type="protein sequence ID" value="GAI11605.1"/>
    <property type="molecule type" value="Genomic_DNA"/>
</dbReference>
<reference evidence="1" key="1">
    <citation type="journal article" date="2014" name="Front. Microbiol.">
        <title>High frequency of phylogenetically diverse reductive dehalogenase-homologous genes in deep subseafloor sedimentary metagenomes.</title>
        <authorList>
            <person name="Kawai M."/>
            <person name="Futagami T."/>
            <person name="Toyoda A."/>
            <person name="Takaki Y."/>
            <person name="Nishi S."/>
            <person name="Hori S."/>
            <person name="Arai W."/>
            <person name="Tsubouchi T."/>
            <person name="Morono Y."/>
            <person name="Uchiyama I."/>
            <person name="Ito T."/>
            <person name="Fujiyama A."/>
            <person name="Inagaki F."/>
            <person name="Takami H."/>
        </authorList>
    </citation>
    <scope>NUCLEOTIDE SEQUENCE</scope>
    <source>
        <strain evidence="1">Expedition CK06-06</strain>
    </source>
</reference>
<name>X1MA87_9ZZZZ</name>
<protein>
    <submittedName>
        <fullName evidence="1">Uncharacterized protein</fullName>
    </submittedName>
</protein>
<accession>X1MA87</accession>
<comment type="caution">
    <text evidence="1">The sequence shown here is derived from an EMBL/GenBank/DDBJ whole genome shotgun (WGS) entry which is preliminary data.</text>
</comment>
<sequence>MNEEDVKAFLDDYKKADTEKKLDMWFFALDQEEMWEELLTKMSMIAQMQNTAKKTIEE</sequence>